<protein>
    <submittedName>
        <fullName evidence="1">Uncharacterized protein</fullName>
    </submittedName>
</protein>
<evidence type="ECO:0000313" key="1">
    <source>
        <dbReference type="EMBL" id="KAJ3497370.1"/>
    </source>
</evidence>
<evidence type="ECO:0000313" key="2">
    <source>
        <dbReference type="Proteomes" id="UP001148737"/>
    </source>
</evidence>
<comment type="caution">
    <text evidence="1">The sequence shown here is derived from an EMBL/GenBank/DDBJ whole genome shotgun (WGS) entry which is preliminary data.</text>
</comment>
<proteinExistence type="predicted"/>
<accession>A0ACC1R419</accession>
<keyword evidence="2" id="KW-1185">Reference proteome</keyword>
<sequence length="448" mass="50437">MEKFKEPQALGRQTLTHFMFKPTFKNLNHGSFGTYPKVVRDQIRAYEDLCEACPDEFIRYTFKKLLDRSRASMANYLNVPMSEIVFIKSASAAINIVLRNMSYGPADVILYFSTAFDACENTIFSVAESTSLKYRRIPLTYPTTHGEIVRRFLETVAVVRNEGLTPRIALFDTIVSQPGIRFPFEKLIAECRRHDILSLVDGAHGVGHIPLDLATLAPDFFVSMAQKWLYNARGCAVFHVPKRNQKLIRTAMPTSHVFIPSIDVRFSANEETSSPATNSSFEKMFENVAITDNMSYLTIPEALCFRENVLGGEERIFAYLNNIAYRGGSLVAEILDTFLLSDTITGEKGNNTWNCAFANVRLPITIDGPRSVKHDGKADWPVVSATQANALVPWFHATLVEEFSTSLTAFVHDSKLWVRLSGQVYLEMEDFDYIGNALKELCARLGCQ</sequence>
<name>A0ACC1R419_9HYPO</name>
<reference evidence="1" key="1">
    <citation type="submission" date="2022-07" db="EMBL/GenBank/DDBJ databases">
        <title>Genome Sequence of Lecanicillium saksenae.</title>
        <authorList>
            <person name="Buettner E."/>
        </authorList>
    </citation>
    <scope>NUCLEOTIDE SEQUENCE</scope>
    <source>
        <strain evidence="1">VT-O1</strain>
    </source>
</reference>
<dbReference type="EMBL" id="JANAKD010000115">
    <property type="protein sequence ID" value="KAJ3497370.1"/>
    <property type="molecule type" value="Genomic_DNA"/>
</dbReference>
<dbReference type="Proteomes" id="UP001148737">
    <property type="component" value="Unassembled WGS sequence"/>
</dbReference>
<organism evidence="1 2">
    <name type="scientific">Lecanicillium saksenae</name>
    <dbReference type="NCBI Taxonomy" id="468837"/>
    <lineage>
        <taxon>Eukaryota</taxon>
        <taxon>Fungi</taxon>
        <taxon>Dikarya</taxon>
        <taxon>Ascomycota</taxon>
        <taxon>Pezizomycotina</taxon>
        <taxon>Sordariomycetes</taxon>
        <taxon>Hypocreomycetidae</taxon>
        <taxon>Hypocreales</taxon>
        <taxon>Cordycipitaceae</taxon>
        <taxon>Lecanicillium</taxon>
    </lineage>
</organism>
<gene>
    <name evidence="1" type="ORF">NLG97_g1958</name>
</gene>